<comment type="caution">
    <text evidence="3">The sequence shown here is derived from an EMBL/GenBank/DDBJ whole genome shotgun (WGS) entry which is preliminary data.</text>
</comment>
<dbReference type="PANTHER" id="PTHR30203">
    <property type="entry name" value="OUTER MEMBRANE CATION EFFLUX PROTEIN"/>
    <property type="match status" value="1"/>
</dbReference>
<gene>
    <name evidence="3" type="ORF">DENIS_2009</name>
</gene>
<dbReference type="InterPro" id="IPR010131">
    <property type="entry name" value="MdtP/NodT-like"/>
</dbReference>
<dbReference type="PANTHER" id="PTHR30203:SF24">
    <property type="entry name" value="BLR4935 PROTEIN"/>
    <property type="match status" value="1"/>
</dbReference>
<comment type="similarity">
    <text evidence="1">Belongs to the outer membrane factor (OMF) (TC 1.B.17) family.</text>
</comment>
<proteinExistence type="inferred from homology"/>
<dbReference type="AlphaFoldDB" id="A0A401FVR7"/>
<dbReference type="Pfam" id="PF02321">
    <property type="entry name" value="OEP"/>
    <property type="match status" value="1"/>
</dbReference>
<evidence type="ECO:0000313" key="4">
    <source>
        <dbReference type="Proteomes" id="UP000288096"/>
    </source>
</evidence>
<protein>
    <submittedName>
        <fullName evidence="3">TolC family protein</fullName>
    </submittedName>
</protein>
<evidence type="ECO:0000256" key="1">
    <source>
        <dbReference type="ARBA" id="ARBA00007613"/>
    </source>
</evidence>
<evidence type="ECO:0000256" key="2">
    <source>
        <dbReference type="SAM" id="SignalP"/>
    </source>
</evidence>
<dbReference type="Gene3D" id="1.20.1600.10">
    <property type="entry name" value="Outer membrane efflux proteins (OEP)"/>
    <property type="match status" value="1"/>
</dbReference>
<dbReference type="EMBL" id="BEXT01000001">
    <property type="protein sequence ID" value="GBC61049.1"/>
    <property type="molecule type" value="Genomic_DNA"/>
</dbReference>
<organism evidence="3 4">
    <name type="scientific">Desulfonema ishimotonii</name>
    <dbReference type="NCBI Taxonomy" id="45657"/>
    <lineage>
        <taxon>Bacteria</taxon>
        <taxon>Pseudomonadati</taxon>
        <taxon>Thermodesulfobacteriota</taxon>
        <taxon>Desulfobacteria</taxon>
        <taxon>Desulfobacterales</taxon>
        <taxon>Desulfococcaceae</taxon>
        <taxon>Desulfonema</taxon>
    </lineage>
</organism>
<dbReference type="GO" id="GO:0015562">
    <property type="term" value="F:efflux transmembrane transporter activity"/>
    <property type="evidence" value="ECO:0007669"/>
    <property type="project" value="InterPro"/>
</dbReference>
<name>A0A401FVR7_9BACT</name>
<dbReference type="RefSeq" id="WP_124328386.1">
    <property type="nucleotide sequence ID" value="NZ_BEXT01000001.1"/>
</dbReference>
<dbReference type="InterPro" id="IPR003423">
    <property type="entry name" value="OMP_efflux"/>
</dbReference>
<dbReference type="OrthoDB" id="9769048at2"/>
<sequence length="445" mass="49714">MKKKWRFILIGIIMLTGRLVSASDVAEDRLGDHVTLPALIDYAYTSNPSVEAARESWRVTVEKYRITTGYPDPQLMFTWFPEPIETRLGPQDWNASLSQMIPFPGKLTKAGEVVQTEARIAKLNLDKTIRDVSVAIISSYHELRYIQQAGRIAEKNAGLLEQLRQIGETAYARDRAAFMDVVRAQSQTGQLRYDILLLRELEQTEKTRLNGLLNRPPDAPLGELSDVPVLPVLYKPDEICRMAEARQEEIRMADLRVKKAESRIALAKYQGLPDFRVGLFYAGIGDPDVSAPPANAGDDAIGVQFGLTLPLWFGKNSSRTGQAQAEARKARAMKTERINQTRTRIHALFFKLQNARRLIALYRDEMLPRAMQAVTVSETWFREGEGSFSDFTEAQAAAYNFQLSLARAGADYGKALADLEKLAGQRLTLKPDAPAGDEPAGKEAE</sequence>
<feature type="signal peptide" evidence="2">
    <location>
        <begin position="1"/>
        <end position="22"/>
    </location>
</feature>
<accession>A0A401FVR7</accession>
<evidence type="ECO:0000313" key="3">
    <source>
        <dbReference type="EMBL" id="GBC61049.1"/>
    </source>
</evidence>
<keyword evidence="4" id="KW-1185">Reference proteome</keyword>
<keyword evidence="2" id="KW-0732">Signal</keyword>
<feature type="chain" id="PRO_5019257408" evidence="2">
    <location>
        <begin position="23"/>
        <end position="445"/>
    </location>
</feature>
<reference evidence="4" key="2">
    <citation type="submission" date="2019-01" db="EMBL/GenBank/DDBJ databases">
        <title>Genome sequence of Desulfonema ishimotonii strain Tokyo 01.</title>
        <authorList>
            <person name="Fukui M."/>
        </authorList>
    </citation>
    <scope>NUCLEOTIDE SEQUENCE [LARGE SCALE GENOMIC DNA]</scope>
    <source>
        <strain evidence="4">Tokyo 01</strain>
    </source>
</reference>
<dbReference type="SUPFAM" id="SSF56954">
    <property type="entry name" value="Outer membrane efflux proteins (OEP)"/>
    <property type="match status" value="1"/>
</dbReference>
<dbReference type="Proteomes" id="UP000288096">
    <property type="component" value="Unassembled WGS sequence"/>
</dbReference>
<reference evidence="4" key="1">
    <citation type="submission" date="2017-11" db="EMBL/GenBank/DDBJ databases">
        <authorList>
            <person name="Watanabe M."/>
            <person name="Kojima H."/>
        </authorList>
    </citation>
    <scope>NUCLEOTIDE SEQUENCE [LARGE SCALE GENOMIC DNA]</scope>
    <source>
        <strain evidence="4">Tokyo 01</strain>
    </source>
</reference>